<dbReference type="InterPro" id="IPR035892">
    <property type="entry name" value="C2_domain_sf"/>
</dbReference>
<sequence>MGEASVSLGNIEVNKEHELSLPLINKHGFQEDLGKIVLKLAIKPKSTNETIELAQLLSSAKRVSKHSSRSQIWDSLLSVILVKGTNLRPMDHTGKSDPYVRFKLGNDKYKSKV</sequence>
<keyword evidence="5" id="KW-1185">Reference proteome</keyword>
<dbReference type="Gene3D" id="2.60.40.150">
    <property type="entry name" value="C2 domain"/>
    <property type="match status" value="1"/>
</dbReference>
<evidence type="ECO:0000313" key="5">
    <source>
        <dbReference type="Proteomes" id="UP000594262"/>
    </source>
</evidence>
<evidence type="ECO:0000313" key="4">
    <source>
        <dbReference type="EnsemblMetazoa" id="CLYHEMP016871.1"/>
    </source>
</evidence>
<dbReference type="GO" id="GO:0005509">
    <property type="term" value="F:calcium ion binding"/>
    <property type="evidence" value="ECO:0007669"/>
    <property type="project" value="TreeGrafter"/>
</dbReference>
<evidence type="ECO:0000259" key="3">
    <source>
        <dbReference type="PROSITE" id="PS50004"/>
    </source>
</evidence>
<keyword evidence="2" id="KW-0106">Calcium</keyword>
<organism evidence="4 5">
    <name type="scientific">Clytia hemisphaerica</name>
    <dbReference type="NCBI Taxonomy" id="252671"/>
    <lineage>
        <taxon>Eukaryota</taxon>
        <taxon>Metazoa</taxon>
        <taxon>Cnidaria</taxon>
        <taxon>Hydrozoa</taxon>
        <taxon>Hydroidolina</taxon>
        <taxon>Leptothecata</taxon>
        <taxon>Obeliida</taxon>
        <taxon>Clytiidae</taxon>
        <taxon>Clytia</taxon>
    </lineage>
</organism>
<dbReference type="SUPFAM" id="SSF49562">
    <property type="entry name" value="C2 domain (Calcium/lipid-binding domain, CaLB)"/>
    <property type="match status" value="1"/>
</dbReference>
<dbReference type="InterPro" id="IPR000008">
    <property type="entry name" value="C2_dom"/>
</dbReference>
<dbReference type="GO" id="GO:0016020">
    <property type="term" value="C:membrane"/>
    <property type="evidence" value="ECO:0007669"/>
    <property type="project" value="TreeGrafter"/>
</dbReference>
<protein>
    <recommendedName>
        <fullName evidence="3">C2 domain-containing protein</fullName>
    </recommendedName>
</protein>
<dbReference type="PROSITE" id="PS50004">
    <property type="entry name" value="C2"/>
    <property type="match status" value="1"/>
</dbReference>
<reference evidence="4" key="1">
    <citation type="submission" date="2021-01" db="UniProtKB">
        <authorList>
            <consortium name="EnsemblMetazoa"/>
        </authorList>
    </citation>
    <scope>IDENTIFICATION</scope>
</reference>
<dbReference type="AlphaFoldDB" id="A0A7M5X2R3"/>
<dbReference type="Pfam" id="PF00168">
    <property type="entry name" value="C2"/>
    <property type="match status" value="1"/>
</dbReference>
<evidence type="ECO:0000256" key="1">
    <source>
        <dbReference type="ARBA" id="ARBA00022723"/>
    </source>
</evidence>
<evidence type="ECO:0000256" key="2">
    <source>
        <dbReference type="ARBA" id="ARBA00022837"/>
    </source>
</evidence>
<dbReference type="PANTHER" id="PTHR45911:SF4">
    <property type="entry name" value="MULTIPLE C2 AND TRANSMEMBRANE DOMAIN-CONTAINING PROTEIN"/>
    <property type="match status" value="1"/>
</dbReference>
<dbReference type="OrthoDB" id="5973539at2759"/>
<dbReference type="PANTHER" id="PTHR45911">
    <property type="entry name" value="C2 DOMAIN-CONTAINING PROTEIN"/>
    <property type="match status" value="1"/>
</dbReference>
<name>A0A7M5X2R3_9CNID</name>
<accession>A0A7M5X2R3</accession>
<dbReference type="EnsemblMetazoa" id="CLYHEMT016871.1">
    <property type="protein sequence ID" value="CLYHEMP016871.1"/>
    <property type="gene ID" value="CLYHEMG016871"/>
</dbReference>
<feature type="domain" description="C2" evidence="3">
    <location>
        <begin position="57"/>
        <end position="113"/>
    </location>
</feature>
<dbReference type="Proteomes" id="UP000594262">
    <property type="component" value="Unplaced"/>
</dbReference>
<proteinExistence type="predicted"/>
<keyword evidence="1" id="KW-0479">Metal-binding</keyword>